<name>A0ABQ6Y802_9GAMM</name>
<evidence type="ECO:0000256" key="6">
    <source>
        <dbReference type="ARBA" id="ARBA00023136"/>
    </source>
</evidence>
<dbReference type="InterPro" id="IPR033480">
    <property type="entry name" value="sCache_2"/>
</dbReference>
<dbReference type="Gene3D" id="1.10.287.950">
    <property type="entry name" value="Methyl-accepting chemotaxis protein"/>
    <property type="match status" value="1"/>
</dbReference>
<evidence type="ECO:0000256" key="3">
    <source>
        <dbReference type="ARBA" id="ARBA00022481"/>
    </source>
</evidence>
<dbReference type="SMART" id="SM00283">
    <property type="entry name" value="MA"/>
    <property type="match status" value="1"/>
</dbReference>
<evidence type="ECO:0000256" key="8">
    <source>
        <dbReference type="PROSITE-ProRule" id="PRU00284"/>
    </source>
</evidence>
<keyword evidence="2" id="KW-1003">Cell membrane</keyword>
<keyword evidence="6 10" id="KW-0472">Membrane</keyword>
<dbReference type="SUPFAM" id="SSF58104">
    <property type="entry name" value="Methyl-accepting chemotaxis protein (MCP) signaling domain"/>
    <property type="match status" value="1"/>
</dbReference>
<dbReference type="PROSITE" id="PS50111">
    <property type="entry name" value="CHEMOTAXIS_TRANSDUC_2"/>
    <property type="match status" value="1"/>
</dbReference>
<gene>
    <name evidence="12" type="ORF">A6D6_02129</name>
</gene>
<proteinExistence type="inferred from homology"/>
<organism evidence="12 13">
    <name type="scientific">Alcanivorax xiamenensis</name>
    <dbReference type="NCBI Taxonomy" id="1177156"/>
    <lineage>
        <taxon>Bacteria</taxon>
        <taxon>Pseudomonadati</taxon>
        <taxon>Pseudomonadota</taxon>
        <taxon>Gammaproteobacteria</taxon>
        <taxon>Oceanospirillales</taxon>
        <taxon>Alcanivoracaceae</taxon>
        <taxon>Alcanivorax</taxon>
    </lineage>
</organism>
<evidence type="ECO:0000259" key="11">
    <source>
        <dbReference type="PROSITE" id="PS50111"/>
    </source>
</evidence>
<comment type="subcellular location">
    <subcellularLocation>
        <location evidence="1">Cell membrane</location>
        <topology evidence="1">Multi-pass membrane protein</topology>
    </subcellularLocation>
</comment>
<keyword evidence="8" id="KW-0807">Transducer</keyword>
<dbReference type="Pfam" id="PF00015">
    <property type="entry name" value="MCPsignal"/>
    <property type="match status" value="1"/>
</dbReference>
<feature type="domain" description="Methyl-accepting transducer" evidence="11">
    <location>
        <begin position="268"/>
        <end position="497"/>
    </location>
</feature>
<keyword evidence="4 10" id="KW-0812">Transmembrane</keyword>
<feature type="region of interest" description="Disordered" evidence="9">
    <location>
        <begin position="506"/>
        <end position="537"/>
    </location>
</feature>
<evidence type="ECO:0000256" key="10">
    <source>
        <dbReference type="SAM" id="Phobius"/>
    </source>
</evidence>
<evidence type="ECO:0000256" key="2">
    <source>
        <dbReference type="ARBA" id="ARBA00022475"/>
    </source>
</evidence>
<dbReference type="CDD" id="cd11386">
    <property type="entry name" value="MCP_signal"/>
    <property type="match status" value="1"/>
</dbReference>
<keyword evidence="3" id="KW-0488">Methylation</keyword>
<evidence type="ECO:0000256" key="4">
    <source>
        <dbReference type="ARBA" id="ARBA00022692"/>
    </source>
</evidence>
<comment type="similarity">
    <text evidence="7">Belongs to the methyl-accepting chemotaxis (MCP) protein family.</text>
</comment>
<dbReference type="Proteomes" id="UP000771797">
    <property type="component" value="Unassembled WGS sequence"/>
</dbReference>
<sequence length="537" mass="58665">MKQWTMTRQLWGMLGLLWLAMLLLAGWTAWENRQTILTERKTGLSQYVDSALNAIDGQARLAASGVISETEARQRAEQLIRDSTYDEGRGYLYAFDENHRMLTHPSLAKGTNMWDYQNEEGRYLFREFMEAVENGDGFVDYLWVHPGQEGLAKKSSLHVHYPRWDWYLGAGVYINDINDAFQASLTQSLLFLLALGIPLTLLMGAVIRGVLRRLGGEPGYAAEAVRYISEGDLSQPTRLKDGDTGSLLFDIERMRQSLGATVGNIHGSADVVNTAVEDIKAGNDELATRTEQQAASLTETAASMEQLTTTVQQNADHAEQARHLANNTAGDARRGNDAMEAVIKTMGSIHDSAEQMSAIVDAIDEIAFQTNILALNASVEAARAGEQGRGFAVVAEEVRNLASRSAEAAGEIKALIESAGTLVATGSQQVRDTGEIITGMVSDIGRLSTLVSDIATASNEQSRGIGQANEAITQMDMMTQQNARLVQESFSAAQRLADQSQQLRRQVSRFQVATPSQTENHTAQDLPRNDETVPAPA</sequence>
<dbReference type="Pfam" id="PF17200">
    <property type="entry name" value="sCache_2"/>
    <property type="match status" value="1"/>
</dbReference>
<dbReference type="PANTHER" id="PTHR43531:SF14">
    <property type="entry name" value="METHYL-ACCEPTING CHEMOTAXIS PROTEIN I-RELATED"/>
    <property type="match status" value="1"/>
</dbReference>
<evidence type="ECO:0000256" key="1">
    <source>
        <dbReference type="ARBA" id="ARBA00004651"/>
    </source>
</evidence>
<keyword evidence="5 10" id="KW-1133">Transmembrane helix</keyword>
<keyword evidence="13" id="KW-1185">Reference proteome</keyword>
<dbReference type="InterPro" id="IPR004089">
    <property type="entry name" value="MCPsignal_dom"/>
</dbReference>
<dbReference type="PANTHER" id="PTHR43531">
    <property type="entry name" value="PROTEIN ICFG"/>
    <property type="match status" value="1"/>
</dbReference>
<dbReference type="Gene3D" id="3.30.450.20">
    <property type="entry name" value="PAS domain"/>
    <property type="match status" value="1"/>
</dbReference>
<evidence type="ECO:0000256" key="7">
    <source>
        <dbReference type="ARBA" id="ARBA00029447"/>
    </source>
</evidence>
<dbReference type="RefSeq" id="WP_159660731.1">
    <property type="nucleotide sequence ID" value="NZ_AQPF01000014.1"/>
</dbReference>
<evidence type="ECO:0000313" key="13">
    <source>
        <dbReference type="Proteomes" id="UP000771797"/>
    </source>
</evidence>
<dbReference type="EMBL" id="AQPF01000014">
    <property type="protein sequence ID" value="KAF0805681.1"/>
    <property type="molecule type" value="Genomic_DNA"/>
</dbReference>
<evidence type="ECO:0000256" key="5">
    <source>
        <dbReference type="ARBA" id="ARBA00022989"/>
    </source>
</evidence>
<dbReference type="InterPro" id="IPR051310">
    <property type="entry name" value="MCP_chemotaxis"/>
</dbReference>
<accession>A0ABQ6Y802</accession>
<dbReference type="SMART" id="SM01049">
    <property type="entry name" value="Cache_2"/>
    <property type="match status" value="1"/>
</dbReference>
<protein>
    <submittedName>
        <fullName evidence="12">Methyl-accepting chemotaxis protein</fullName>
    </submittedName>
</protein>
<feature type="compositionally biased region" description="Polar residues" evidence="9">
    <location>
        <begin position="506"/>
        <end position="523"/>
    </location>
</feature>
<evidence type="ECO:0000313" key="12">
    <source>
        <dbReference type="EMBL" id="KAF0805681.1"/>
    </source>
</evidence>
<feature type="transmembrane region" description="Helical" evidence="10">
    <location>
        <begin position="189"/>
        <end position="211"/>
    </location>
</feature>
<comment type="caution">
    <text evidence="12">The sequence shown here is derived from an EMBL/GenBank/DDBJ whole genome shotgun (WGS) entry which is preliminary data.</text>
</comment>
<reference evidence="12 13" key="1">
    <citation type="submission" date="2012-09" db="EMBL/GenBank/DDBJ databases">
        <title>Genome Sequence of alkane-degrading Bacterium Alcanivorax sp. 6-D-6.</title>
        <authorList>
            <person name="Lai Q."/>
            <person name="Shao Z."/>
        </authorList>
    </citation>
    <scope>NUCLEOTIDE SEQUENCE [LARGE SCALE GENOMIC DNA]</scope>
    <source>
        <strain evidence="12 13">6-D-6</strain>
    </source>
</reference>
<evidence type="ECO:0000256" key="9">
    <source>
        <dbReference type="SAM" id="MobiDB-lite"/>
    </source>
</evidence>